<reference evidence="1" key="1">
    <citation type="journal article" date="2023" name="Science">
        <title>Genome structures resolve the early diversification of teleost fishes.</title>
        <authorList>
            <person name="Parey E."/>
            <person name="Louis A."/>
            <person name="Montfort J."/>
            <person name="Bouchez O."/>
            <person name="Roques C."/>
            <person name="Iampietro C."/>
            <person name="Lluch J."/>
            <person name="Castinel A."/>
            <person name="Donnadieu C."/>
            <person name="Desvignes T."/>
            <person name="Floi Bucao C."/>
            <person name="Jouanno E."/>
            <person name="Wen M."/>
            <person name="Mejri S."/>
            <person name="Dirks R."/>
            <person name="Jansen H."/>
            <person name="Henkel C."/>
            <person name="Chen W.J."/>
            <person name="Zahm M."/>
            <person name="Cabau C."/>
            <person name="Klopp C."/>
            <person name="Thompson A.W."/>
            <person name="Robinson-Rechavi M."/>
            <person name="Braasch I."/>
            <person name="Lecointre G."/>
            <person name="Bobe J."/>
            <person name="Postlethwait J.H."/>
            <person name="Berthelot C."/>
            <person name="Roest Crollius H."/>
            <person name="Guiguen Y."/>
        </authorList>
    </citation>
    <scope>NUCLEOTIDE SEQUENCE</scope>
    <source>
        <strain evidence="1">WJC10195</strain>
    </source>
</reference>
<organism evidence="1 2">
    <name type="scientific">Synaphobranchus kaupii</name>
    <name type="common">Kaup's arrowtooth eel</name>
    <dbReference type="NCBI Taxonomy" id="118154"/>
    <lineage>
        <taxon>Eukaryota</taxon>
        <taxon>Metazoa</taxon>
        <taxon>Chordata</taxon>
        <taxon>Craniata</taxon>
        <taxon>Vertebrata</taxon>
        <taxon>Euteleostomi</taxon>
        <taxon>Actinopterygii</taxon>
        <taxon>Neopterygii</taxon>
        <taxon>Teleostei</taxon>
        <taxon>Anguilliformes</taxon>
        <taxon>Synaphobranchidae</taxon>
        <taxon>Synaphobranchus</taxon>
    </lineage>
</organism>
<gene>
    <name evidence="1" type="ORF">SKAU_G00297530</name>
</gene>
<evidence type="ECO:0000313" key="1">
    <source>
        <dbReference type="EMBL" id="KAJ8345560.1"/>
    </source>
</evidence>
<dbReference type="EMBL" id="JAINUF010000012">
    <property type="protein sequence ID" value="KAJ8345560.1"/>
    <property type="molecule type" value="Genomic_DNA"/>
</dbReference>
<name>A0A9Q1EV34_SYNKA</name>
<accession>A0A9Q1EV34</accession>
<dbReference type="AlphaFoldDB" id="A0A9Q1EV34"/>
<evidence type="ECO:0000313" key="2">
    <source>
        <dbReference type="Proteomes" id="UP001152622"/>
    </source>
</evidence>
<keyword evidence="2" id="KW-1185">Reference proteome</keyword>
<proteinExistence type="predicted"/>
<dbReference type="Proteomes" id="UP001152622">
    <property type="component" value="Chromosome 12"/>
</dbReference>
<protein>
    <submittedName>
        <fullName evidence="1">Uncharacterized protein</fullName>
    </submittedName>
</protein>
<sequence>MKHVGQVTSKGKVQLKVHLVVLGLAPPDVNHIQDAPHKIGTERPGSEVPSAFISSYCNNQYRSTLRGDLPGILLCLSD</sequence>
<comment type="caution">
    <text evidence="1">The sequence shown here is derived from an EMBL/GenBank/DDBJ whole genome shotgun (WGS) entry which is preliminary data.</text>
</comment>